<evidence type="ECO:0000313" key="2">
    <source>
        <dbReference type="EMBL" id="AAM71659.1"/>
    </source>
</evidence>
<accession>Q8KFB4</accession>
<dbReference type="PANTHER" id="PTHR30535:SF34">
    <property type="entry name" value="MOLYBDATE-BINDING PROTEIN MOLA"/>
    <property type="match status" value="1"/>
</dbReference>
<dbReference type="Proteomes" id="UP000001007">
    <property type="component" value="Chromosome"/>
</dbReference>
<name>Q8KFB4_CHLTE</name>
<dbReference type="STRING" id="194439.CT0413"/>
<dbReference type="PATRIC" id="fig|194439.7.peg.398"/>
<dbReference type="Pfam" id="PF01497">
    <property type="entry name" value="Peripla_BP_2"/>
    <property type="match status" value="1"/>
</dbReference>
<evidence type="ECO:0000259" key="1">
    <source>
        <dbReference type="PROSITE" id="PS50983"/>
    </source>
</evidence>
<feature type="domain" description="Fe/B12 periplasmic-binding" evidence="1">
    <location>
        <begin position="138"/>
        <end position="410"/>
    </location>
</feature>
<dbReference type="HOGENOM" id="CLU_025776_1_0_10"/>
<dbReference type="Gene3D" id="3.40.50.1980">
    <property type="entry name" value="Nitrogenase molybdenum iron protein domain"/>
    <property type="match status" value="2"/>
</dbReference>
<protein>
    <recommendedName>
        <fullName evidence="1">Fe/B12 periplasmic-binding domain-containing protein</fullName>
    </recommendedName>
</protein>
<dbReference type="InterPro" id="IPR050902">
    <property type="entry name" value="ABC_Transporter_SBP"/>
</dbReference>
<dbReference type="PANTHER" id="PTHR30535">
    <property type="entry name" value="VITAMIN B12-BINDING PROTEIN"/>
    <property type="match status" value="1"/>
</dbReference>
<proteinExistence type="predicted"/>
<evidence type="ECO:0000313" key="3">
    <source>
        <dbReference type="Proteomes" id="UP000001007"/>
    </source>
</evidence>
<dbReference type="KEGG" id="cte:CT0413"/>
<gene>
    <name evidence="2" type="ordered locus">CT0413</name>
</gene>
<organism evidence="2 3">
    <name type="scientific">Chlorobaculum tepidum (strain ATCC 49652 / DSM 12025 / NBRC 103806 / TLS)</name>
    <name type="common">Chlorobium tepidum</name>
    <dbReference type="NCBI Taxonomy" id="194439"/>
    <lineage>
        <taxon>Bacteria</taxon>
        <taxon>Pseudomonadati</taxon>
        <taxon>Chlorobiota</taxon>
        <taxon>Chlorobiia</taxon>
        <taxon>Chlorobiales</taxon>
        <taxon>Chlorobiaceae</taxon>
        <taxon>Chlorobaculum</taxon>
    </lineage>
</organism>
<dbReference type="EMBL" id="AE006470">
    <property type="protein sequence ID" value="AAM71659.1"/>
    <property type="molecule type" value="Genomic_DNA"/>
</dbReference>
<dbReference type="InterPro" id="IPR002491">
    <property type="entry name" value="ABC_transptr_periplasmic_BD"/>
</dbReference>
<dbReference type="PROSITE" id="PS50983">
    <property type="entry name" value="FE_B12_PBP"/>
    <property type="match status" value="1"/>
</dbReference>
<keyword evidence="3" id="KW-1185">Reference proteome</keyword>
<dbReference type="GO" id="GO:0071281">
    <property type="term" value="P:cellular response to iron ion"/>
    <property type="evidence" value="ECO:0007669"/>
    <property type="project" value="TreeGrafter"/>
</dbReference>
<dbReference type="OrthoDB" id="9812528at2"/>
<dbReference type="eggNOG" id="COG0614">
    <property type="taxonomic scope" value="Bacteria"/>
</dbReference>
<dbReference type="AlphaFoldDB" id="Q8KFB4"/>
<sequence length="423" mass="47580">MAVFSRRERRAGCYREPRRVVASRCPFVKREGGFMNHIKSSLRWALSLIIALLLFSIQACKPSEHAKTASGTEANEAVPLRYAKLFTMKRENGCTRIDVFAGEKNSSVPVARYLLVPRGKAVPEHDADMLVVKTPVRRLTCDNGLEVSFLDLLGASKALVGVSGKVLISHDRVHRAIDDGTLAVTGYGRSTNMETLLALKPDVTFIITSFGVDLPFRLRSYGITPGLFSAYHEEHPLGVVEWIRFMGAFLGKESLAEAIFREKEAAYLAMQQRVRKVQKRPTVIAGYMRKGTWSTMTAPRSFVTMLDHAGADYLFKELEPERGYLLSGEVAMQAGQQAAFWLNTHSQASTLQEVLTEDGRYGEFRSVREGRVYNNNGSCFRNGKTRYWDIGMTEPDQILADLVAIFHPELMPGHTLRYYRRLE</sequence>
<dbReference type="EnsemblBacteria" id="AAM71659">
    <property type="protein sequence ID" value="AAM71659"/>
    <property type="gene ID" value="CT0413"/>
</dbReference>
<dbReference type="SUPFAM" id="SSF53807">
    <property type="entry name" value="Helical backbone' metal receptor"/>
    <property type="match status" value="1"/>
</dbReference>
<reference evidence="2 3" key="1">
    <citation type="journal article" date="2002" name="Proc. Natl. Acad. Sci. U.S.A.">
        <title>The complete genome sequence of Chlorobium tepidum TLS, a photosynthetic, anaerobic, green-sulfur bacterium.</title>
        <authorList>
            <person name="Eisen J.A."/>
            <person name="Nelson K.E."/>
            <person name="Paulsen I.T."/>
            <person name="Heidelberg J.F."/>
            <person name="Wu M."/>
            <person name="Dodson R.J."/>
            <person name="Deboy R."/>
            <person name="Gwinn M.L."/>
            <person name="Nelson W.C."/>
            <person name="Haft D.H."/>
            <person name="Hickey E.K."/>
            <person name="Peterson J.D."/>
            <person name="Durkin A.S."/>
            <person name="Kolonay J.L."/>
            <person name="Yang F."/>
            <person name="Holt I."/>
            <person name="Umayam L.A."/>
            <person name="Mason T."/>
            <person name="Brenner M."/>
            <person name="Shea T.P."/>
            <person name="Parksey D."/>
            <person name="Nierman W.C."/>
            <person name="Feldblyum T.V."/>
            <person name="Hansen C.L."/>
            <person name="Craven M.B."/>
            <person name="Radune D."/>
            <person name="Vamathevan J."/>
            <person name="Khouri H."/>
            <person name="White O."/>
            <person name="Gruber T.M."/>
            <person name="Ketchum K.A."/>
            <person name="Venter J.C."/>
            <person name="Tettelin H."/>
            <person name="Bryant D.A."/>
            <person name="Fraser C.M."/>
        </authorList>
    </citation>
    <scope>NUCLEOTIDE SEQUENCE [LARGE SCALE GENOMIC DNA]</scope>
    <source>
        <strain evidence="3">ATCC 49652 / DSM 12025 / NBRC 103806 / TLS</strain>
    </source>
</reference>